<feature type="transmembrane region" description="Helical" evidence="2">
    <location>
        <begin position="349"/>
        <end position="372"/>
    </location>
</feature>
<keyword evidence="4" id="KW-1185">Reference proteome</keyword>
<feature type="transmembrane region" description="Helical" evidence="2">
    <location>
        <begin position="248"/>
        <end position="266"/>
    </location>
</feature>
<dbReference type="OrthoDB" id="5846312at2"/>
<dbReference type="HOGENOM" id="CLU_028166_3_1_11"/>
<organism evidence="3 4">
    <name type="scientific">Saccharomonospora xinjiangensis XJ-54</name>
    <dbReference type="NCBI Taxonomy" id="882086"/>
    <lineage>
        <taxon>Bacteria</taxon>
        <taxon>Bacillati</taxon>
        <taxon>Actinomycetota</taxon>
        <taxon>Actinomycetes</taxon>
        <taxon>Pseudonocardiales</taxon>
        <taxon>Pseudonocardiaceae</taxon>
        <taxon>Saccharomonospora</taxon>
    </lineage>
</organism>
<keyword evidence="2" id="KW-0472">Membrane</keyword>
<feature type="transmembrane region" description="Helical" evidence="2">
    <location>
        <begin position="127"/>
        <end position="144"/>
    </location>
</feature>
<dbReference type="STRING" id="882086.SacxiDRAFT_0335"/>
<protein>
    <submittedName>
        <fullName evidence="3">Putative multitransmembrane protein</fullName>
    </submittedName>
</protein>
<dbReference type="PANTHER" id="PTHR41771">
    <property type="entry name" value="MEMBRANE PROTEIN-RELATED"/>
    <property type="match status" value="1"/>
</dbReference>
<dbReference type="Proteomes" id="UP000004691">
    <property type="component" value="Unassembled WGS sequence"/>
</dbReference>
<sequence length="404" mass="40325">MLLVLLSPIAAATLVAVGVLYPWGGGGERDSNSVGTPVDGVVTAAAAGPCLSPGQVQVGQPSPDERQCLSVDVRLQDGPGEGATITKIIPLEPSSPRFAVGDEVVLAFGGADAGDAASYQLRDFQRGVPLLLLGLLFAGAVLLLGRWQGLASLAALGISFAVIALFVLPAILAGESPLLVAIAAAGLIMFIALYLTHGLSARTSVAVLGTMVSLALIGVLSAVFSAAAQLTGLDTDTSTLIGALGEGIDARGLLLAGIVIGALGVLDDVTVAQASAVWELRRANPALSWRGLYAAGLRIGRAHVGSAVNTLVLAYAGAALPLLLLSSLADVGLSPILQSQDVASEIVRTLAGSIGIVAAVPLTTLLAAVIAVRDESPGAEEGSGGEESGGEESGDEDAGDGVSR</sequence>
<keyword evidence="2" id="KW-0812">Transmembrane</keyword>
<evidence type="ECO:0000256" key="2">
    <source>
        <dbReference type="SAM" id="Phobius"/>
    </source>
</evidence>
<name>I0UXL3_9PSEU</name>
<keyword evidence="2" id="KW-1133">Transmembrane helix</keyword>
<feature type="transmembrane region" description="Helical" evidence="2">
    <location>
        <begin position="178"/>
        <end position="195"/>
    </location>
</feature>
<feature type="region of interest" description="Disordered" evidence="1">
    <location>
        <begin position="376"/>
        <end position="404"/>
    </location>
</feature>
<feature type="transmembrane region" description="Helical" evidence="2">
    <location>
        <begin position="307"/>
        <end position="329"/>
    </location>
</feature>
<feature type="transmembrane region" description="Helical" evidence="2">
    <location>
        <begin position="151"/>
        <end position="172"/>
    </location>
</feature>
<proteinExistence type="predicted"/>
<gene>
    <name evidence="3" type="ORF">SacxiDRAFT_0335</name>
</gene>
<dbReference type="InterPro" id="IPR012507">
    <property type="entry name" value="YibE_F"/>
</dbReference>
<dbReference type="EMBL" id="JH636049">
    <property type="protein sequence ID" value="EID52616.1"/>
    <property type="molecule type" value="Genomic_DNA"/>
</dbReference>
<reference evidence="3 4" key="1">
    <citation type="submission" date="2012-01" db="EMBL/GenBank/DDBJ databases">
        <title>Improved High-Quality Draft sequence of Saccharomonospora xinjiangensis XJ-54.</title>
        <authorList>
            <consortium name="US DOE Joint Genome Institute"/>
            <person name="Lucas S."/>
            <person name="Han J."/>
            <person name="Lapidus A."/>
            <person name="Cheng J.-F."/>
            <person name="Goodwin L."/>
            <person name="Pitluck S."/>
            <person name="Peters L."/>
            <person name="Mikhailova N."/>
            <person name="Teshima H."/>
            <person name="Detter J.C."/>
            <person name="Han C."/>
            <person name="Tapia R."/>
            <person name="Land M."/>
            <person name="Hauser L."/>
            <person name="Kyrpides N."/>
            <person name="Ivanova N."/>
            <person name="Pagani I."/>
            <person name="Brambilla E.-M."/>
            <person name="Klenk H.-P."/>
            <person name="Woyke T."/>
        </authorList>
    </citation>
    <scope>NUCLEOTIDE SEQUENCE [LARGE SCALE GENOMIC DNA]</scope>
    <source>
        <strain evidence="3 4">XJ-54</strain>
    </source>
</reference>
<feature type="transmembrane region" description="Helical" evidence="2">
    <location>
        <begin position="207"/>
        <end position="228"/>
    </location>
</feature>
<dbReference type="AlphaFoldDB" id="I0UXL3"/>
<dbReference type="PANTHER" id="PTHR41771:SF1">
    <property type="entry name" value="MEMBRANE PROTEIN"/>
    <property type="match status" value="1"/>
</dbReference>
<evidence type="ECO:0000313" key="4">
    <source>
        <dbReference type="Proteomes" id="UP000004691"/>
    </source>
</evidence>
<evidence type="ECO:0000313" key="3">
    <source>
        <dbReference type="EMBL" id="EID52616.1"/>
    </source>
</evidence>
<feature type="compositionally biased region" description="Acidic residues" evidence="1">
    <location>
        <begin position="388"/>
        <end position="404"/>
    </location>
</feature>
<evidence type="ECO:0000256" key="1">
    <source>
        <dbReference type="SAM" id="MobiDB-lite"/>
    </source>
</evidence>
<dbReference type="eggNOG" id="COG5438">
    <property type="taxonomic scope" value="Bacteria"/>
</dbReference>
<dbReference type="Pfam" id="PF07907">
    <property type="entry name" value="YibE_F"/>
    <property type="match status" value="1"/>
</dbReference>
<accession>I0UXL3</accession>